<dbReference type="Proteomes" id="UP000032675">
    <property type="component" value="Unassembled WGS sequence"/>
</dbReference>
<evidence type="ECO:0000256" key="3">
    <source>
        <dbReference type="ARBA" id="ARBA00022691"/>
    </source>
</evidence>
<dbReference type="GO" id="GO:0032259">
    <property type="term" value="P:methylation"/>
    <property type="evidence" value="ECO:0007669"/>
    <property type="project" value="UniProtKB-KW"/>
</dbReference>
<accession>A0A0D6PZ98</accession>
<evidence type="ECO:0000313" key="5">
    <source>
        <dbReference type="Proteomes" id="UP000032675"/>
    </source>
</evidence>
<sequence>MNRRPDHGGPHGLPAMEWNAARHSALQTDDYLYSQLIPYIGNKRKLLGLIAQAIAATEEIPARTDFVDLFAGTGVVSRLAKWLGFRVLTNDWEPYSEALNRCHVGTSAPPRFHGGRDYAQVMAELNALPPREGWVTRHLCPDDDVRYDTARDRMFYMRKNGMRIDAIRERIAQWDHDGLLDAGQKACLLAPLLYSASYNSNTSGLFKGFHRGWGGRTGTALYRIAADLHLQPACFIDNGRDNTVVRMDAHALATQLAGQVGEAAIAYVDPPYNQHPYGANYHVLNTVTLWDQPDLAPKITGRDKAAIRQDWRTQRRSPYNHRRQALAAYRDLLSVLDTRWIATSYSTDGFIPLHDMVRANCERGAVRVFTRGYKRYRVSRQRYSARPMTVEFILLTDTRGRGASTPDQIVQEIMAMEARLNPPGDA</sequence>
<evidence type="ECO:0000256" key="2">
    <source>
        <dbReference type="ARBA" id="ARBA00022679"/>
    </source>
</evidence>
<dbReference type="SUPFAM" id="SSF53335">
    <property type="entry name" value="S-adenosyl-L-methionine-dependent methyltransferases"/>
    <property type="match status" value="1"/>
</dbReference>
<evidence type="ECO:0000313" key="4">
    <source>
        <dbReference type="EMBL" id="GAN95826.1"/>
    </source>
</evidence>
<dbReference type="PRINTS" id="PR00505">
    <property type="entry name" value="D12N6MTFRASE"/>
</dbReference>
<dbReference type="EMBL" id="BANI01000037">
    <property type="protein sequence ID" value="GAN95826.1"/>
    <property type="molecule type" value="Genomic_DNA"/>
</dbReference>
<keyword evidence="3" id="KW-0949">S-adenosyl-L-methionine</keyword>
<protein>
    <submittedName>
        <fullName evidence="4">DNA modification methylase</fullName>
    </submittedName>
</protein>
<name>A0A0D6PZ98_KOMEU</name>
<comment type="caution">
    <text evidence="4">The sequence shown here is derived from an EMBL/GenBank/DDBJ whole genome shotgun (WGS) entry which is preliminary data.</text>
</comment>
<gene>
    <name evidence="4" type="ORF">Geu3261_0037_072</name>
</gene>
<proteinExistence type="predicted"/>
<dbReference type="AlphaFoldDB" id="A0A0D6PZ98"/>
<dbReference type="RefSeq" id="WP_048850390.1">
    <property type="nucleotide sequence ID" value="NZ_BANI01000037.1"/>
</dbReference>
<dbReference type="GO" id="GO:0009007">
    <property type="term" value="F:site-specific DNA-methyltransferase (adenine-specific) activity"/>
    <property type="evidence" value="ECO:0007669"/>
    <property type="project" value="UniProtKB-EC"/>
</dbReference>
<dbReference type="GO" id="GO:0009307">
    <property type="term" value="P:DNA restriction-modification system"/>
    <property type="evidence" value="ECO:0007669"/>
    <property type="project" value="InterPro"/>
</dbReference>
<dbReference type="Pfam" id="PF02086">
    <property type="entry name" value="MethyltransfD12"/>
    <property type="match status" value="1"/>
</dbReference>
<dbReference type="InterPro" id="IPR012327">
    <property type="entry name" value="MeTrfase_D12"/>
</dbReference>
<keyword evidence="1 4" id="KW-0489">Methyltransferase</keyword>
<evidence type="ECO:0000256" key="1">
    <source>
        <dbReference type="ARBA" id="ARBA00022603"/>
    </source>
</evidence>
<dbReference type="InterPro" id="IPR029063">
    <property type="entry name" value="SAM-dependent_MTases_sf"/>
</dbReference>
<reference evidence="4 5" key="1">
    <citation type="submission" date="2012-11" db="EMBL/GenBank/DDBJ databases">
        <title>Whole genome sequence of Gluconacetobacter europaeus NBRC3261.</title>
        <authorList>
            <person name="Azuma Y."/>
            <person name="Higashiura N."/>
            <person name="Hirakawa H."/>
            <person name="Matsushita K."/>
        </authorList>
    </citation>
    <scope>NUCLEOTIDE SEQUENCE [LARGE SCALE GENOMIC DNA]</scope>
    <source>
        <strain evidence="4 5">NBRC 3261</strain>
    </source>
</reference>
<organism evidence="4 5">
    <name type="scientific">Komagataeibacter europaeus NBRC 3261</name>
    <dbReference type="NCBI Taxonomy" id="1234669"/>
    <lineage>
        <taxon>Bacteria</taxon>
        <taxon>Pseudomonadati</taxon>
        <taxon>Pseudomonadota</taxon>
        <taxon>Alphaproteobacteria</taxon>
        <taxon>Acetobacterales</taxon>
        <taxon>Acetobacteraceae</taxon>
        <taxon>Komagataeibacter</taxon>
    </lineage>
</organism>
<keyword evidence="2" id="KW-0808">Transferase</keyword>